<comment type="caution">
    <text evidence="1">The sequence shown here is derived from an EMBL/GenBank/DDBJ whole genome shotgun (WGS) entry which is preliminary data.</text>
</comment>
<accession>A0ABV3WIU5</accession>
<dbReference type="RefSeq" id="WP_368608503.1">
    <property type="nucleotide sequence ID" value="NZ_JBFPKB010000012.1"/>
</dbReference>
<proteinExistence type="predicted"/>
<evidence type="ECO:0000313" key="2">
    <source>
        <dbReference type="Proteomes" id="UP001558535"/>
    </source>
</evidence>
<keyword evidence="2" id="KW-1185">Reference proteome</keyword>
<protein>
    <recommendedName>
        <fullName evidence="3">Response regulatory domain-containing protein</fullName>
    </recommendedName>
</protein>
<reference evidence="1 2" key="1">
    <citation type="submission" date="2024-07" db="EMBL/GenBank/DDBJ databases">
        <title>A survey of Mimosa microsymbionts across Brazilian biomes reveals a high diversity of Paraburkholderia nodulating endemic species, but also that Cupriavidus is common as a symbiont of widespread species.</title>
        <authorList>
            <person name="Rouws L."/>
            <person name="Barauna A."/>
            <person name="Beukes C."/>
            <person name="Rouws J.R.C."/>
            <person name="De Faria S.M."/>
            <person name="Gross E."/>
            <person name="Bueno Dos Reis Junior F."/>
            <person name="Simon M.F."/>
            <person name="Maluk M."/>
            <person name="Odee D.W."/>
            <person name="Kenicer G."/>
            <person name="Young J.P.W."/>
            <person name="Reis V.M."/>
            <person name="Zilli J."/>
            <person name="James E.K."/>
        </authorList>
    </citation>
    <scope>NUCLEOTIDE SEQUENCE [LARGE SCALE GENOMIC DNA]</scope>
    <source>
        <strain evidence="1 2">BR14375</strain>
    </source>
</reference>
<evidence type="ECO:0008006" key="3">
    <source>
        <dbReference type="Google" id="ProtNLM"/>
    </source>
</evidence>
<dbReference type="Proteomes" id="UP001558535">
    <property type="component" value="Unassembled WGS sequence"/>
</dbReference>
<dbReference type="EMBL" id="JBFPKE010000012">
    <property type="protein sequence ID" value="MEX3753162.1"/>
    <property type="molecule type" value="Genomic_DNA"/>
</dbReference>
<sequence>MTTSLGLIRTVIVDNDETELQELVTGMHEAHIPVLPLRYSVDAGVIGVPDHKSLCIRLLFVDMNLADSSAPSPKDIAPTIAEVISAVVPVDNGPYALIFWSKHRHLADEVLQILGERHTEIPMPIVVSALDKNDFKMPESAGAHKAWLEGLRKGIDSVVQTSPQLTALMAWEREIGKAASATLHALTEVLSPSIPWDIAKHADNLSAVLGRIAQEATGRKNAADRPDEAIHLGLQPMLVDNLERSSATADRIREMWVVSRAVVN</sequence>
<name>A0ABV3WIU5_9BURK</name>
<evidence type="ECO:0000313" key="1">
    <source>
        <dbReference type="EMBL" id="MEX3753162.1"/>
    </source>
</evidence>
<organism evidence="1 2">
    <name type="scientific">Paraburkholderia phenoliruptrix</name>
    <dbReference type="NCBI Taxonomy" id="252970"/>
    <lineage>
        <taxon>Bacteria</taxon>
        <taxon>Pseudomonadati</taxon>
        <taxon>Pseudomonadota</taxon>
        <taxon>Betaproteobacteria</taxon>
        <taxon>Burkholderiales</taxon>
        <taxon>Burkholderiaceae</taxon>
        <taxon>Paraburkholderia</taxon>
    </lineage>
</organism>
<gene>
    <name evidence="1" type="ORF">AB3X84_24495</name>
</gene>